<evidence type="ECO:0000256" key="2">
    <source>
        <dbReference type="ARBA" id="ARBA00022801"/>
    </source>
</evidence>
<dbReference type="PRINTS" id="PR00834">
    <property type="entry name" value="PROTEASES2C"/>
</dbReference>
<sequence>MTASRRQSSRGGRRAALYRGNDFVRLFRRARRGVVFIRTLKENEPDEPEPFFPFFLPGEPEPKEVIVGIGTGIVLSKDGLVLTSEHVVNRPRKILVKLNKGTVCEGKVLWADPEQDIALLRIDKRAAASLSPLPLGSSRKSKVGEIVLSIGNPLGLENSITSGIISGKHRSVAMQDRRLSDIIQTDCAINPGSSGGPLINARGQVIGMNAFMAKNKNGLGFALGIDGIKERIRRYFPG</sequence>
<dbReference type="SUPFAM" id="SSF50494">
    <property type="entry name" value="Trypsin-like serine proteases"/>
    <property type="match status" value="1"/>
</dbReference>
<reference evidence="4 5" key="1">
    <citation type="submission" date="2020-08" db="EMBL/GenBank/DDBJ databases">
        <title>Cohnella phylogeny.</title>
        <authorList>
            <person name="Dunlap C."/>
        </authorList>
    </citation>
    <scope>NUCLEOTIDE SEQUENCE [LARGE SCALE GENOMIC DNA]</scope>
    <source>
        <strain evidence="4 5">DSM 103658</strain>
    </source>
</reference>
<dbReference type="Proteomes" id="UP000574133">
    <property type="component" value="Unassembled WGS sequence"/>
</dbReference>
<dbReference type="PANTHER" id="PTHR43343">
    <property type="entry name" value="PEPTIDASE S12"/>
    <property type="match status" value="1"/>
</dbReference>
<keyword evidence="1" id="KW-0645">Protease</keyword>
<keyword evidence="2" id="KW-0378">Hydrolase</keyword>
<protein>
    <submittedName>
        <fullName evidence="4">Trypsin-like peptidase domain-containing protein</fullName>
    </submittedName>
</protein>
<dbReference type="PANTHER" id="PTHR43343:SF3">
    <property type="entry name" value="PROTEASE DO-LIKE 8, CHLOROPLASTIC"/>
    <property type="match status" value="1"/>
</dbReference>
<evidence type="ECO:0000256" key="1">
    <source>
        <dbReference type="ARBA" id="ARBA00022670"/>
    </source>
</evidence>
<dbReference type="AlphaFoldDB" id="A0A841TIR1"/>
<evidence type="ECO:0000313" key="5">
    <source>
        <dbReference type="Proteomes" id="UP000574133"/>
    </source>
</evidence>
<accession>A0A841TIR1</accession>
<keyword evidence="5" id="KW-1185">Reference proteome</keyword>
<organism evidence="4 5">
    <name type="scientific">Cohnella lubricantis</name>
    <dbReference type="NCBI Taxonomy" id="2163172"/>
    <lineage>
        <taxon>Bacteria</taxon>
        <taxon>Bacillati</taxon>
        <taxon>Bacillota</taxon>
        <taxon>Bacilli</taxon>
        <taxon>Bacillales</taxon>
        <taxon>Paenibacillaceae</taxon>
        <taxon>Cohnella</taxon>
    </lineage>
</organism>
<name>A0A841TIR1_9BACL</name>
<keyword evidence="3" id="KW-0720">Serine protease</keyword>
<dbReference type="Gene3D" id="2.40.10.120">
    <property type="match status" value="1"/>
</dbReference>
<dbReference type="Pfam" id="PF13365">
    <property type="entry name" value="Trypsin_2"/>
    <property type="match status" value="1"/>
</dbReference>
<dbReference type="InterPro" id="IPR001940">
    <property type="entry name" value="Peptidase_S1C"/>
</dbReference>
<dbReference type="GO" id="GO:0004252">
    <property type="term" value="F:serine-type endopeptidase activity"/>
    <property type="evidence" value="ECO:0007669"/>
    <property type="project" value="InterPro"/>
</dbReference>
<evidence type="ECO:0000313" key="4">
    <source>
        <dbReference type="EMBL" id="MBB6678381.1"/>
    </source>
</evidence>
<dbReference type="GO" id="GO:0006508">
    <property type="term" value="P:proteolysis"/>
    <property type="evidence" value="ECO:0007669"/>
    <property type="project" value="UniProtKB-KW"/>
</dbReference>
<evidence type="ECO:0000256" key="3">
    <source>
        <dbReference type="ARBA" id="ARBA00022825"/>
    </source>
</evidence>
<dbReference type="RefSeq" id="WP_185179648.1">
    <property type="nucleotide sequence ID" value="NZ_CBCSEP010000009.1"/>
</dbReference>
<gene>
    <name evidence="4" type="ORF">H4Q31_13825</name>
</gene>
<dbReference type="EMBL" id="JACJVN010000055">
    <property type="protein sequence ID" value="MBB6678381.1"/>
    <property type="molecule type" value="Genomic_DNA"/>
</dbReference>
<dbReference type="InterPro" id="IPR051201">
    <property type="entry name" value="Chloro_Bact_Ser_Proteases"/>
</dbReference>
<proteinExistence type="predicted"/>
<comment type="caution">
    <text evidence="4">The sequence shown here is derived from an EMBL/GenBank/DDBJ whole genome shotgun (WGS) entry which is preliminary data.</text>
</comment>
<dbReference type="InterPro" id="IPR009003">
    <property type="entry name" value="Peptidase_S1_PA"/>
</dbReference>